<dbReference type="AlphaFoldDB" id="A0A3M8DKK6"/>
<dbReference type="InterPro" id="IPR040547">
    <property type="entry name" value="CdiI"/>
</dbReference>
<comment type="caution">
    <text evidence="1">The sequence shown here is derived from an EMBL/GenBank/DDBJ whole genome shotgun (WGS) entry which is preliminary data.</text>
</comment>
<gene>
    <name evidence="1" type="ORF">EDM59_05775</name>
</gene>
<reference evidence="1 2" key="1">
    <citation type="submission" date="2018-10" db="EMBL/GenBank/DDBJ databases">
        <title>Phylogenomics of Brevibacillus.</title>
        <authorList>
            <person name="Dunlap C."/>
        </authorList>
    </citation>
    <scope>NUCLEOTIDE SEQUENCE [LARGE SCALE GENOMIC DNA]</scope>
    <source>
        <strain evidence="1 2">JCM 15774</strain>
    </source>
</reference>
<dbReference type="Proteomes" id="UP000269573">
    <property type="component" value="Unassembled WGS sequence"/>
</dbReference>
<dbReference type="RefSeq" id="WP_122922723.1">
    <property type="nucleotide sequence ID" value="NZ_RHHU01000003.1"/>
</dbReference>
<dbReference type="Pfam" id="PF18616">
    <property type="entry name" value="CdiI_3"/>
    <property type="match status" value="1"/>
</dbReference>
<proteinExistence type="predicted"/>
<accession>A0A3M8DKK6</accession>
<keyword evidence="2" id="KW-1185">Reference proteome</keyword>
<evidence type="ECO:0000313" key="2">
    <source>
        <dbReference type="Proteomes" id="UP000269573"/>
    </source>
</evidence>
<protein>
    <submittedName>
        <fullName evidence="1">Uncharacterized protein</fullName>
    </submittedName>
</protein>
<sequence length="133" mass="15575">MKKIDVNKTLEEIDGEVWDDPGKTTKLIRTCHELRKVPLKDLTADNLRLMIGQKLNLEHLVPLALGILAKDPFVETQFYRGDLLAYVLKNTNEEFWNQHHDLYLELDEVMSVVKQTFEELSPLLNHFNPYQIE</sequence>
<name>A0A3M8DKK6_9BACL</name>
<dbReference type="EMBL" id="RHHU01000003">
    <property type="protein sequence ID" value="RNB88622.1"/>
    <property type="molecule type" value="Genomic_DNA"/>
</dbReference>
<dbReference type="CDD" id="cd20691">
    <property type="entry name" value="CdiI_EC536-like"/>
    <property type="match status" value="1"/>
</dbReference>
<evidence type="ECO:0000313" key="1">
    <source>
        <dbReference type="EMBL" id="RNB88622.1"/>
    </source>
</evidence>
<organism evidence="1 2">
    <name type="scientific">Brevibacillus nitrificans</name>
    <dbReference type="NCBI Taxonomy" id="651560"/>
    <lineage>
        <taxon>Bacteria</taxon>
        <taxon>Bacillati</taxon>
        <taxon>Bacillota</taxon>
        <taxon>Bacilli</taxon>
        <taxon>Bacillales</taxon>
        <taxon>Paenibacillaceae</taxon>
        <taxon>Brevibacillus</taxon>
    </lineage>
</organism>